<dbReference type="AlphaFoldDB" id="A0A5B7D496"/>
<evidence type="ECO:0000256" key="2">
    <source>
        <dbReference type="SAM" id="SignalP"/>
    </source>
</evidence>
<reference evidence="3 4" key="1">
    <citation type="submission" date="2019-05" db="EMBL/GenBank/DDBJ databases">
        <title>Another draft genome of Portunus trituberculatus and its Hox gene families provides insights of decapod evolution.</title>
        <authorList>
            <person name="Jeong J.-H."/>
            <person name="Song I."/>
            <person name="Kim S."/>
            <person name="Choi T."/>
            <person name="Kim D."/>
            <person name="Ryu S."/>
            <person name="Kim W."/>
        </authorList>
    </citation>
    <scope>NUCLEOTIDE SEQUENCE [LARGE SCALE GENOMIC DNA]</scope>
    <source>
        <tissue evidence="3">Muscle</tissue>
    </source>
</reference>
<proteinExistence type="predicted"/>
<feature type="signal peptide" evidence="2">
    <location>
        <begin position="1"/>
        <end position="20"/>
    </location>
</feature>
<gene>
    <name evidence="3" type="ORF">E2C01_008558</name>
</gene>
<feature type="region of interest" description="Disordered" evidence="1">
    <location>
        <begin position="50"/>
        <end position="97"/>
    </location>
</feature>
<protein>
    <submittedName>
        <fullName evidence="3">Uncharacterized protein</fullName>
    </submittedName>
</protein>
<keyword evidence="2" id="KW-0732">Signal</keyword>
<comment type="caution">
    <text evidence="3">The sequence shown here is derived from an EMBL/GenBank/DDBJ whole genome shotgun (WGS) entry which is preliminary data.</text>
</comment>
<dbReference type="Proteomes" id="UP000324222">
    <property type="component" value="Unassembled WGS sequence"/>
</dbReference>
<dbReference type="EMBL" id="VSRR010000452">
    <property type="protein sequence ID" value="MPC15754.1"/>
    <property type="molecule type" value="Genomic_DNA"/>
</dbReference>
<organism evidence="3 4">
    <name type="scientific">Portunus trituberculatus</name>
    <name type="common">Swimming crab</name>
    <name type="synonym">Neptunus trituberculatus</name>
    <dbReference type="NCBI Taxonomy" id="210409"/>
    <lineage>
        <taxon>Eukaryota</taxon>
        <taxon>Metazoa</taxon>
        <taxon>Ecdysozoa</taxon>
        <taxon>Arthropoda</taxon>
        <taxon>Crustacea</taxon>
        <taxon>Multicrustacea</taxon>
        <taxon>Malacostraca</taxon>
        <taxon>Eumalacostraca</taxon>
        <taxon>Eucarida</taxon>
        <taxon>Decapoda</taxon>
        <taxon>Pleocyemata</taxon>
        <taxon>Brachyura</taxon>
        <taxon>Eubrachyura</taxon>
        <taxon>Portunoidea</taxon>
        <taxon>Portunidae</taxon>
        <taxon>Portuninae</taxon>
        <taxon>Portunus</taxon>
    </lineage>
</organism>
<evidence type="ECO:0000313" key="3">
    <source>
        <dbReference type="EMBL" id="MPC15754.1"/>
    </source>
</evidence>
<evidence type="ECO:0000256" key="1">
    <source>
        <dbReference type="SAM" id="MobiDB-lite"/>
    </source>
</evidence>
<feature type="chain" id="PRO_5023104792" evidence="2">
    <location>
        <begin position="21"/>
        <end position="182"/>
    </location>
</feature>
<keyword evidence="4" id="KW-1185">Reference proteome</keyword>
<evidence type="ECO:0000313" key="4">
    <source>
        <dbReference type="Proteomes" id="UP000324222"/>
    </source>
</evidence>
<accession>A0A5B7D496</accession>
<name>A0A5B7D496_PORTR</name>
<sequence>MSTFLVQDLTLACLFSAADSLGSSSGAFSLRFLVNLSGKMVIRFCDSSEEERDESCGEPDMPLADGPDPPPGLSSSSSDDRVKITGENINPGKKSDSQGNAIMLASNLFTSLIARWIMHLTHNWESPARLPSLNMPPKHPATSPAMSLVTEKTRKSLTLEVKLDIIHRHEAKKLIALLATMA</sequence>